<sequence>MSIYDARGLALSTSSPAAAEHYNAAVVLSLAAWPGAAQEVEAALAQDPEFALAQALRGRQFAFEGRAPEALSRLNLAQTLAARGGDARERSHVEILALSASGQSAKALSLTLEHVAAWPADALILSLPMGAFGLFAFSGMADHDAARVALCARHAGAYGQDDWWFQTTQGWARIEAGEVGSGLAQVEHALELRPRNANAMHALCHGLHEAGDGQAILSALADWLPGYERAGVLHGHLSWHGALVSLASGDAEAAMARYLDAVRPAVARGMPINVMSDAAAFLWRWQAYGQPQPTELWAEAVAYGAAAFPKAGHAFVDAHMAILQAAVGDRAGAEARARDLEAAITANGLAVGPVAPALCRAALDFADGDHARCADRLSPLMDQVVRIGGSGAQRELIEDMLILAQTRAGRPAEARTQLEARLARRPSPRDDLWLGALA</sequence>
<dbReference type="Proteomes" id="UP001597216">
    <property type="component" value="Unassembled WGS sequence"/>
</dbReference>
<evidence type="ECO:0000256" key="4">
    <source>
        <dbReference type="ARBA" id="ARBA00022803"/>
    </source>
</evidence>
<evidence type="ECO:0000256" key="2">
    <source>
        <dbReference type="ARBA" id="ARBA00019992"/>
    </source>
</evidence>
<dbReference type="PANTHER" id="PTHR16263">
    <property type="entry name" value="TETRATRICOPEPTIDE REPEAT PROTEIN 38"/>
    <property type="match status" value="1"/>
</dbReference>
<keyword evidence="6" id="KW-1185">Reference proteome</keyword>
<dbReference type="RefSeq" id="WP_377354848.1">
    <property type="nucleotide sequence ID" value="NZ_JBHTLQ010000094.1"/>
</dbReference>
<dbReference type="EMBL" id="JBHTLQ010000094">
    <property type="protein sequence ID" value="MFD1192939.1"/>
    <property type="molecule type" value="Genomic_DNA"/>
</dbReference>
<protein>
    <recommendedName>
        <fullName evidence="2">Tetratricopeptide repeat protein 38</fullName>
    </recommendedName>
</protein>
<dbReference type="InterPro" id="IPR033891">
    <property type="entry name" value="TTC38"/>
</dbReference>
<proteinExistence type="inferred from homology"/>
<keyword evidence="3" id="KW-0677">Repeat</keyword>
<dbReference type="CDD" id="cd05804">
    <property type="entry name" value="StaR_like"/>
    <property type="match status" value="1"/>
</dbReference>
<evidence type="ECO:0000256" key="3">
    <source>
        <dbReference type="ARBA" id="ARBA00022737"/>
    </source>
</evidence>
<name>A0ABW3T6Y0_9CAUL</name>
<dbReference type="SUPFAM" id="SSF48452">
    <property type="entry name" value="TPR-like"/>
    <property type="match status" value="1"/>
</dbReference>
<dbReference type="Gene3D" id="1.25.40.10">
    <property type="entry name" value="Tetratricopeptide repeat domain"/>
    <property type="match status" value="1"/>
</dbReference>
<comment type="similarity">
    <text evidence="1">Belongs to the TTC38 family.</text>
</comment>
<accession>A0ABW3T6Y0</accession>
<evidence type="ECO:0000313" key="5">
    <source>
        <dbReference type="EMBL" id="MFD1192939.1"/>
    </source>
</evidence>
<keyword evidence="4" id="KW-0802">TPR repeat</keyword>
<evidence type="ECO:0000313" key="6">
    <source>
        <dbReference type="Proteomes" id="UP001597216"/>
    </source>
</evidence>
<dbReference type="InterPro" id="IPR011990">
    <property type="entry name" value="TPR-like_helical_dom_sf"/>
</dbReference>
<dbReference type="PANTHER" id="PTHR16263:SF4">
    <property type="entry name" value="TETRATRICOPEPTIDE REPEAT PROTEIN 38"/>
    <property type="match status" value="1"/>
</dbReference>
<comment type="caution">
    <text evidence="5">The sequence shown here is derived from an EMBL/GenBank/DDBJ whole genome shotgun (WGS) entry which is preliminary data.</text>
</comment>
<gene>
    <name evidence="5" type="ORF">ACFQ27_20290</name>
</gene>
<organism evidence="5 6">
    <name type="scientific">Phenylobacterium conjunctum</name>
    <dbReference type="NCBI Taxonomy" id="1298959"/>
    <lineage>
        <taxon>Bacteria</taxon>
        <taxon>Pseudomonadati</taxon>
        <taxon>Pseudomonadota</taxon>
        <taxon>Alphaproteobacteria</taxon>
        <taxon>Caulobacterales</taxon>
        <taxon>Caulobacteraceae</taxon>
        <taxon>Phenylobacterium</taxon>
    </lineage>
</organism>
<evidence type="ECO:0000256" key="1">
    <source>
        <dbReference type="ARBA" id="ARBA00005857"/>
    </source>
</evidence>
<reference evidence="6" key="1">
    <citation type="journal article" date="2019" name="Int. J. Syst. Evol. Microbiol.">
        <title>The Global Catalogue of Microorganisms (GCM) 10K type strain sequencing project: providing services to taxonomists for standard genome sequencing and annotation.</title>
        <authorList>
            <consortium name="The Broad Institute Genomics Platform"/>
            <consortium name="The Broad Institute Genome Sequencing Center for Infectious Disease"/>
            <person name="Wu L."/>
            <person name="Ma J."/>
        </authorList>
    </citation>
    <scope>NUCLEOTIDE SEQUENCE [LARGE SCALE GENOMIC DNA]</scope>
    <source>
        <strain evidence="6">CCUG 55074</strain>
    </source>
</reference>